<dbReference type="GO" id="GO:0000049">
    <property type="term" value="F:tRNA binding"/>
    <property type="evidence" value="ECO:0007669"/>
    <property type="project" value="UniProtKB-KW"/>
</dbReference>
<dbReference type="AlphaFoldDB" id="A0A0F6CLE6"/>
<dbReference type="InterPro" id="IPR023673">
    <property type="entry name" value="Ribosomal_uL1_CS"/>
</dbReference>
<dbReference type="Proteomes" id="UP000018735">
    <property type="component" value="Chromosome"/>
</dbReference>
<evidence type="ECO:0000256" key="2">
    <source>
        <dbReference type="ARBA" id="ARBA00022491"/>
    </source>
</evidence>
<keyword evidence="2 9" id="KW-0678">Repressor</keyword>
<dbReference type="HOGENOM" id="CLU_062853_0_0_14"/>
<dbReference type="PROSITE" id="PS01199">
    <property type="entry name" value="RIBOSOMAL_L1"/>
    <property type="match status" value="1"/>
</dbReference>
<dbReference type="GO" id="GO:0015934">
    <property type="term" value="C:large ribosomal subunit"/>
    <property type="evidence" value="ECO:0007669"/>
    <property type="project" value="InterPro"/>
</dbReference>
<keyword evidence="3 9" id="KW-0699">rRNA-binding</keyword>
<dbReference type="InterPro" id="IPR002143">
    <property type="entry name" value="Ribosomal_uL1"/>
</dbReference>
<comment type="subunit">
    <text evidence="9">Part of the 50S ribosomal subunit.</text>
</comment>
<dbReference type="GO" id="GO:0006417">
    <property type="term" value="P:regulation of translation"/>
    <property type="evidence" value="ECO:0007669"/>
    <property type="project" value="UniProtKB-KW"/>
</dbReference>
<dbReference type="InterPro" id="IPR023674">
    <property type="entry name" value="Ribosomal_uL1-like"/>
</dbReference>
<keyword evidence="4 9" id="KW-0810">Translation regulation</keyword>
<dbReference type="eggNOG" id="COG0081">
    <property type="taxonomic scope" value="Bacteria"/>
</dbReference>
<sequence>MAKKLTKKTKAALGSFDPKQIYDLDKAIEIAKKTATTKFESSIDIAIKLNLDTTKADQQLRGAISLPHNVSKPIRILAITDQQAEAKQAGADFVGDIDKINEIKAGWMDFDVIITNPKFMIELGKLGKILGPKGLMPNPKTGTVTQDIATAITEYRKGKKEYRTDTFGNIHMTVGKQSTDTNKIVENANALIDLIKSRRPNAVKGVYIQNISVSSTMGPGVKVKIN</sequence>
<dbReference type="Gene3D" id="3.40.50.790">
    <property type="match status" value="1"/>
</dbReference>
<evidence type="ECO:0000256" key="6">
    <source>
        <dbReference type="ARBA" id="ARBA00022980"/>
    </source>
</evidence>
<dbReference type="InterPro" id="IPR016095">
    <property type="entry name" value="Ribosomal_uL1_3-a/b-sand"/>
</dbReference>
<dbReference type="NCBIfam" id="TIGR01169">
    <property type="entry name" value="rplA_bact"/>
    <property type="match status" value="1"/>
</dbReference>
<dbReference type="PIRSF" id="PIRSF002155">
    <property type="entry name" value="Ribosomal_L1"/>
    <property type="match status" value="1"/>
</dbReference>
<dbReference type="CDD" id="cd00403">
    <property type="entry name" value="Ribosomal_L1"/>
    <property type="match status" value="1"/>
</dbReference>
<evidence type="ECO:0000256" key="7">
    <source>
        <dbReference type="ARBA" id="ARBA00023274"/>
    </source>
</evidence>
<accession>A0A0F6CLE6</accession>
<keyword evidence="5 9" id="KW-0694">RNA-binding</keyword>
<evidence type="ECO:0000256" key="3">
    <source>
        <dbReference type="ARBA" id="ARBA00022730"/>
    </source>
</evidence>
<keyword evidence="7 9" id="KW-0687">Ribonucleoprotein</keyword>
<dbReference type="GO" id="GO:0019843">
    <property type="term" value="F:rRNA binding"/>
    <property type="evidence" value="ECO:0007669"/>
    <property type="project" value="UniProtKB-UniRule"/>
</dbReference>
<gene>
    <name evidence="9 11" type="primary">rplA</name>
    <name evidence="11" type="ORF">GCW_03720</name>
</gene>
<keyword evidence="9" id="KW-0820">tRNA-binding</keyword>
<dbReference type="HAMAP" id="MF_01318_B">
    <property type="entry name" value="Ribosomal_uL1_B"/>
    <property type="match status" value="1"/>
</dbReference>
<evidence type="ECO:0000313" key="11">
    <source>
        <dbReference type="EMBL" id="AHB99918.1"/>
    </source>
</evidence>
<comment type="function">
    <text evidence="9">Binds directly to 23S rRNA. The L1 stalk is quite mobile in the ribosome, and is involved in E site tRNA release.</text>
</comment>
<keyword evidence="6 9" id="KW-0689">Ribosomal protein</keyword>
<dbReference type="RefSeq" id="WP_011883459.1">
    <property type="nucleotide sequence ID" value="NC_023030.2"/>
</dbReference>
<dbReference type="FunFam" id="3.40.50.790:FF:000001">
    <property type="entry name" value="50S ribosomal protein L1"/>
    <property type="match status" value="1"/>
</dbReference>
<dbReference type="Gene3D" id="3.30.190.20">
    <property type="match status" value="1"/>
</dbReference>
<evidence type="ECO:0000256" key="4">
    <source>
        <dbReference type="ARBA" id="ARBA00022845"/>
    </source>
</evidence>
<comment type="similarity">
    <text evidence="1 9 10">Belongs to the universal ribosomal protein uL1 family.</text>
</comment>
<evidence type="ECO:0000256" key="1">
    <source>
        <dbReference type="ARBA" id="ARBA00010531"/>
    </source>
</evidence>
<dbReference type="PANTHER" id="PTHR36427:SF3">
    <property type="entry name" value="LARGE RIBOSOMAL SUBUNIT PROTEIN UL1M"/>
    <property type="match status" value="1"/>
</dbReference>
<dbReference type="KEGG" id="mgz:GCW_03720"/>
<evidence type="ECO:0000256" key="5">
    <source>
        <dbReference type="ARBA" id="ARBA00022884"/>
    </source>
</evidence>
<dbReference type="SUPFAM" id="SSF56808">
    <property type="entry name" value="Ribosomal protein L1"/>
    <property type="match status" value="1"/>
</dbReference>
<dbReference type="EMBL" id="CP006916">
    <property type="protein sequence ID" value="AHB99918.1"/>
    <property type="molecule type" value="Genomic_DNA"/>
</dbReference>
<evidence type="ECO:0000256" key="8">
    <source>
        <dbReference type="ARBA" id="ARBA00035241"/>
    </source>
</evidence>
<dbReference type="InterPro" id="IPR005878">
    <property type="entry name" value="Ribosom_uL1_bac-type"/>
</dbReference>
<reference evidence="11 12" key="1">
    <citation type="journal article" date="2011" name="PLoS ONE">
        <title>Core proteome of the minimal cell: comparative proteomics of three mollicute species.</title>
        <authorList>
            <person name="Fisunov G.Y."/>
            <person name="Alexeev D.G."/>
            <person name="Bazaleev N.A."/>
            <person name="Ladygina V.G."/>
            <person name="Galyamina M.A."/>
            <person name="Kondratov I.G."/>
            <person name="Zhukova N.A."/>
            <person name="Serebryakova M.V."/>
            <person name="Demina I.A."/>
            <person name="Govorun V.M."/>
        </authorList>
    </citation>
    <scope>NUCLEOTIDE SEQUENCE [LARGE SCALE GENOMIC DNA]</scope>
    <source>
        <strain evidence="11 12">S6</strain>
    </source>
</reference>
<evidence type="ECO:0000313" key="12">
    <source>
        <dbReference type="Proteomes" id="UP000018735"/>
    </source>
</evidence>
<dbReference type="PANTHER" id="PTHR36427">
    <property type="entry name" value="54S RIBOSOMAL PROTEIN L1, MITOCHONDRIAL"/>
    <property type="match status" value="1"/>
</dbReference>
<organism evidence="11 12">
    <name type="scientific">Mycoplasmoides gallisepticum S6</name>
    <dbReference type="NCBI Taxonomy" id="1006581"/>
    <lineage>
        <taxon>Bacteria</taxon>
        <taxon>Bacillati</taxon>
        <taxon>Mycoplasmatota</taxon>
        <taxon>Mycoplasmoidales</taxon>
        <taxon>Mycoplasmoidaceae</taxon>
        <taxon>Mycoplasmoides</taxon>
    </lineage>
</organism>
<proteinExistence type="inferred from homology"/>
<comment type="function">
    <text evidence="9">Protein L1 is also a translational repressor protein, it controls the translation of the L11 operon by binding to its mRNA.</text>
</comment>
<dbReference type="Pfam" id="PF00687">
    <property type="entry name" value="Ribosomal_L1"/>
    <property type="match status" value="1"/>
</dbReference>
<evidence type="ECO:0000256" key="9">
    <source>
        <dbReference type="HAMAP-Rule" id="MF_01318"/>
    </source>
</evidence>
<dbReference type="GO" id="GO:0003735">
    <property type="term" value="F:structural constituent of ribosome"/>
    <property type="evidence" value="ECO:0007669"/>
    <property type="project" value="InterPro"/>
</dbReference>
<dbReference type="GO" id="GO:0006412">
    <property type="term" value="P:translation"/>
    <property type="evidence" value="ECO:0007669"/>
    <property type="project" value="UniProtKB-UniRule"/>
</dbReference>
<protein>
    <recommendedName>
        <fullName evidence="8 9">Large ribosomal subunit protein uL1</fullName>
    </recommendedName>
</protein>
<name>A0A0F6CLE6_MYCGL</name>
<evidence type="ECO:0000256" key="10">
    <source>
        <dbReference type="RuleBase" id="RU000659"/>
    </source>
</evidence>
<dbReference type="InterPro" id="IPR028364">
    <property type="entry name" value="Ribosomal_uL1/biogenesis"/>
</dbReference>